<dbReference type="InterPro" id="IPR037523">
    <property type="entry name" value="VOC_core"/>
</dbReference>
<dbReference type="EMBL" id="AQHF01000026">
    <property type="protein sequence ID" value="MBE0347395.1"/>
    <property type="molecule type" value="Genomic_DNA"/>
</dbReference>
<name>A0A8I0MYB1_9GAMM</name>
<dbReference type="InterPro" id="IPR004360">
    <property type="entry name" value="Glyas_Fos-R_dOase_dom"/>
</dbReference>
<sequence>MFVKTVIYVDSVEEVLDFYYQAFGLSTCDMTDDGDYGELDTGEVKLAFASHPLAQSQFKQDYIRCHPKQPALGFEITLSCVNVPECYDKAVEAGAEPLSAPSQKGSVTQAYVRAIEGTLVALVSKISTNE</sequence>
<evidence type="ECO:0000313" key="2">
    <source>
        <dbReference type="EMBL" id="MBE0347395.1"/>
    </source>
</evidence>
<dbReference type="Pfam" id="PF00903">
    <property type="entry name" value="Glyoxalase"/>
    <property type="match status" value="1"/>
</dbReference>
<dbReference type="RefSeq" id="WP_147390171.1">
    <property type="nucleotide sequence ID" value="NZ_AQHF01000026.1"/>
</dbReference>
<reference evidence="2 3" key="1">
    <citation type="submission" date="2015-06" db="EMBL/GenBank/DDBJ databases">
        <title>Genome sequence of Pseudoalteromonas peptidolytica.</title>
        <authorList>
            <person name="Xie B.-B."/>
            <person name="Rong J.-C."/>
            <person name="Qin Q.-L."/>
            <person name="Zhang Y.-Z."/>
        </authorList>
    </citation>
    <scope>NUCLEOTIDE SEQUENCE [LARGE SCALE GENOMIC DNA]</scope>
    <source>
        <strain evidence="2 3">F12-50-A1</strain>
    </source>
</reference>
<dbReference type="Proteomes" id="UP000660708">
    <property type="component" value="Unassembled WGS sequence"/>
</dbReference>
<gene>
    <name evidence="2" type="ORF">PPEP_a1840</name>
</gene>
<dbReference type="AlphaFoldDB" id="A0A8I0MYB1"/>
<dbReference type="SUPFAM" id="SSF54593">
    <property type="entry name" value="Glyoxalase/Bleomycin resistance protein/Dihydroxybiphenyl dioxygenase"/>
    <property type="match status" value="1"/>
</dbReference>
<dbReference type="Gene3D" id="3.10.180.10">
    <property type="entry name" value="2,3-Dihydroxybiphenyl 1,2-Dioxygenase, domain 1"/>
    <property type="match status" value="1"/>
</dbReference>
<evidence type="ECO:0000313" key="3">
    <source>
        <dbReference type="Proteomes" id="UP000660708"/>
    </source>
</evidence>
<protein>
    <recommendedName>
        <fullName evidence="1">VOC domain-containing protein</fullName>
    </recommendedName>
</protein>
<organism evidence="2 3">
    <name type="scientific">Pseudoalteromonas peptidolytica F12-50-A1</name>
    <dbReference type="NCBI Taxonomy" id="1315280"/>
    <lineage>
        <taxon>Bacteria</taxon>
        <taxon>Pseudomonadati</taxon>
        <taxon>Pseudomonadota</taxon>
        <taxon>Gammaproteobacteria</taxon>
        <taxon>Alteromonadales</taxon>
        <taxon>Pseudoalteromonadaceae</taxon>
        <taxon>Pseudoalteromonas</taxon>
    </lineage>
</organism>
<proteinExistence type="predicted"/>
<keyword evidence="3" id="KW-1185">Reference proteome</keyword>
<evidence type="ECO:0000259" key="1">
    <source>
        <dbReference type="PROSITE" id="PS51819"/>
    </source>
</evidence>
<comment type="caution">
    <text evidence="2">The sequence shown here is derived from an EMBL/GenBank/DDBJ whole genome shotgun (WGS) entry which is preliminary data.</text>
</comment>
<feature type="domain" description="VOC" evidence="1">
    <location>
        <begin position="1"/>
        <end position="125"/>
    </location>
</feature>
<dbReference type="PROSITE" id="PS51819">
    <property type="entry name" value="VOC"/>
    <property type="match status" value="1"/>
</dbReference>
<dbReference type="InterPro" id="IPR029068">
    <property type="entry name" value="Glyas_Bleomycin-R_OHBP_Dase"/>
</dbReference>
<accession>A0A8I0MYB1</accession>